<proteinExistence type="predicted"/>
<evidence type="ECO:0000256" key="1">
    <source>
        <dbReference type="SAM" id="MobiDB-lite"/>
    </source>
</evidence>
<sequence length="39" mass="3911">MPEGIRVPDRADVNPRCDLCPGGGGSTGENAAISSNTPV</sequence>
<dbReference type="AlphaFoldDB" id="A0A0W8FIM2"/>
<accession>A0A0W8FIM2</accession>
<reference evidence="2" key="1">
    <citation type="journal article" date="2015" name="Proc. Natl. Acad. Sci. U.S.A.">
        <title>Networks of energetic and metabolic interactions define dynamics in microbial communities.</title>
        <authorList>
            <person name="Embree M."/>
            <person name="Liu J.K."/>
            <person name="Al-Bassam M.M."/>
            <person name="Zengler K."/>
        </authorList>
    </citation>
    <scope>NUCLEOTIDE SEQUENCE</scope>
</reference>
<protein>
    <submittedName>
        <fullName evidence="2">Uncharacterized protein</fullName>
    </submittedName>
</protein>
<feature type="compositionally biased region" description="Polar residues" evidence="1">
    <location>
        <begin position="28"/>
        <end position="39"/>
    </location>
</feature>
<organism evidence="2">
    <name type="scientific">hydrocarbon metagenome</name>
    <dbReference type="NCBI Taxonomy" id="938273"/>
    <lineage>
        <taxon>unclassified sequences</taxon>
        <taxon>metagenomes</taxon>
        <taxon>ecological metagenomes</taxon>
    </lineage>
</organism>
<gene>
    <name evidence="2" type="ORF">ASZ90_009528</name>
</gene>
<evidence type="ECO:0000313" key="2">
    <source>
        <dbReference type="EMBL" id="KUG20728.1"/>
    </source>
</evidence>
<comment type="caution">
    <text evidence="2">The sequence shown here is derived from an EMBL/GenBank/DDBJ whole genome shotgun (WGS) entry which is preliminary data.</text>
</comment>
<dbReference type="EMBL" id="LNQE01001148">
    <property type="protein sequence ID" value="KUG20728.1"/>
    <property type="molecule type" value="Genomic_DNA"/>
</dbReference>
<feature type="region of interest" description="Disordered" evidence="1">
    <location>
        <begin position="20"/>
        <end position="39"/>
    </location>
</feature>
<name>A0A0W8FIM2_9ZZZZ</name>